<protein>
    <submittedName>
        <fullName evidence="2">Crp/Fnr family transcriptional regulator</fullName>
    </submittedName>
</protein>
<dbReference type="RefSeq" id="WP_025803753.1">
    <property type="nucleotide sequence ID" value="NZ_CP053842.1"/>
</dbReference>
<dbReference type="AlphaFoldDB" id="A0A7M1LEW4"/>
<dbReference type="InterPro" id="IPR050397">
    <property type="entry name" value="Env_Response_Regulators"/>
</dbReference>
<name>A0A7M1LEW4_9BACT</name>
<dbReference type="SUPFAM" id="SSF51206">
    <property type="entry name" value="cAMP-binding domain-like"/>
    <property type="match status" value="1"/>
</dbReference>
<dbReference type="InterPro" id="IPR014710">
    <property type="entry name" value="RmlC-like_jellyroll"/>
</dbReference>
<dbReference type="PANTHER" id="PTHR24567">
    <property type="entry name" value="CRP FAMILY TRANSCRIPTIONAL REGULATORY PROTEIN"/>
    <property type="match status" value="1"/>
</dbReference>
<reference evidence="2 3" key="1">
    <citation type="submission" date="2020-10" db="EMBL/GenBank/DDBJ databases">
        <title>Campylobacter and Helicobacter PacBio genomes.</title>
        <authorList>
            <person name="Lane C."/>
        </authorList>
    </citation>
    <scope>NUCLEOTIDE SEQUENCE [LARGE SCALE GENOMIC DNA]</scope>
    <source>
        <strain evidence="2 3">2016D-0077</strain>
    </source>
</reference>
<dbReference type="PROSITE" id="PS50042">
    <property type="entry name" value="CNMP_BINDING_3"/>
    <property type="match status" value="1"/>
</dbReference>
<feature type="domain" description="Cyclic nucleotide-binding" evidence="1">
    <location>
        <begin position="7"/>
        <end position="127"/>
    </location>
</feature>
<dbReference type="Pfam" id="PF00027">
    <property type="entry name" value="cNMP_binding"/>
    <property type="match status" value="1"/>
</dbReference>
<dbReference type="OrthoDB" id="9815457at2"/>
<dbReference type="Proteomes" id="UP000594749">
    <property type="component" value="Chromosome"/>
</dbReference>
<dbReference type="Gene3D" id="2.60.120.10">
    <property type="entry name" value="Jelly Rolls"/>
    <property type="match status" value="1"/>
</dbReference>
<organism evidence="2 3">
    <name type="scientific">Campylobacter corcagiensis</name>
    <dbReference type="NCBI Taxonomy" id="1448857"/>
    <lineage>
        <taxon>Bacteria</taxon>
        <taxon>Pseudomonadati</taxon>
        <taxon>Campylobacterota</taxon>
        <taxon>Epsilonproteobacteria</taxon>
        <taxon>Campylobacterales</taxon>
        <taxon>Campylobacteraceae</taxon>
        <taxon>Campylobacter</taxon>
    </lineage>
</organism>
<dbReference type="InterPro" id="IPR036388">
    <property type="entry name" value="WH-like_DNA-bd_sf"/>
</dbReference>
<sequence>MIEDIPFFKHLSKDDIEKIKNISVVQKYKKDEILFIEGEEPKWLSILLKGRLKIYKTSPKGKEIFMHEIHPINFIAEVVNFKNLRYPASSVFIADGEVLKIDYPKFKEIFMDNPLLVFELLKSLSDKLKVINEVFIREVILDSDGKVAKFICEDFDIFTTLKHSQSAKILNITPETFSRSITKFKNLGLLECTNSQITGFKNELMEFYKV</sequence>
<dbReference type="InterPro" id="IPR000595">
    <property type="entry name" value="cNMP-bd_dom"/>
</dbReference>
<dbReference type="CDD" id="cd00038">
    <property type="entry name" value="CAP_ED"/>
    <property type="match status" value="1"/>
</dbReference>
<dbReference type="GO" id="GO:0005829">
    <property type="term" value="C:cytosol"/>
    <property type="evidence" value="ECO:0007669"/>
    <property type="project" value="TreeGrafter"/>
</dbReference>
<gene>
    <name evidence="2" type="ORF">IMC76_06600</name>
</gene>
<accession>A0A7M1LEW4</accession>
<keyword evidence="3" id="KW-1185">Reference proteome</keyword>
<dbReference type="PANTHER" id="PTHR24567:SF26">
    <property type="entry name" value="REGULATORY PROTEIN YEIL"/>
    <property type="match status" value="1"/>
</dbReference>
<evidence type="ECO:0000313" key="3">
    <source>
        <dbReference type="Proteomes" id="UP000594749"/>
    </source>
</evidence>
<dbReference type="EMBL" id="CP063078">
    <property type="protein sequence ID" value="QOQ86881.1"/>
    <property type="molecule type" value="Genomic_DNA"/>
</dbReference>
<dbReference type="SMART" id="SM00100">
    <property type="entry name" value="cNMP"/>
    <property type="match status" value="1"/>
</dbReference>
<dbReference type="Gene3D" id="1.10.10.10">
    <property type="entry name" value="Winged helix-like DNA-binding domain superfamily/Winged helix DNA-binding domain"/>
    <property type="match status" value="1"/>
</dbReference>
<evidence type="ECO:0000259" key="1">
    <source>
        <dbReference type="PROSITE" id="PS50042"/>
    </source>
</evidence>
<proteinExistence type="predicted"/>
<dbReference type="InterPro" id="IPR018490">
    <property type="entry name" value="cNMP-bd_dom_sf"/>
</dbReference>
<evidence type="ECO:0000313" key="2">
    <source>
        <dbReference type="EMBL" id="QOQ86881.1"/>
    </source>
</evidence>
<dbReference type="GO" id="GO:0003700">
    <property type="term" value="F:DNA-binding transcription factor activity"/>
    <property type="evidence" value="ECO:0007669"/>
    <property type="project" value="TreeGrafter"/>
</dbReference>